<evidence type="ECO:0000256" key="6">
    <source>
        <dbReference type="PROSITE-ProRule" id="PRU10141"/>
    </source>
</evidence>
<evidence type="ECO:0000256" key="7">
    <source>
        <dbReference type="RuleBase" id="RU000304"/>
    </source>
</evidence>
<keyword evidence="2" id="KW-0808">Transferase</keyword>
<feature type="binding site" evidence="6">
    <location>
        <position position="58"/>
    </location>
    <ligand>
        <name>ATP</name>
        <dbReference type="ChEBI" id="CHEBI:30616"/>
    </ligand>
</feature>
<feature type="domain" description="Protein kinase" evidence="8">
    <location>
        <begin position="29"/>
        <end position="313"/>
    </location>
</feature>
<evidence type="ECO:0000256" key="4">
    <source>
        <dbReference type="ARBA" id="ARBA00022777"/>
    </source>
</evidence>
<evidence type="ECO:0000256" key="2">
    <source>
        <dbReference type="ARBA" id="ARBA00022679"/>
    </source>
</evidence>
<dbReference type="OMA" id="MACGPCM"/>
<accession>F4P6V1</accession>
<evidence type="ECO:0000256" key="1">
    <source>
        <dbReference type="ARBA" id="ARBA00022527"/>
    </source>
</evidence>
<dbReference type="PROSITE" id="PS00107">
    <property type="entry name" value="PROTEIN_KINASE_ATP"/>
    <property type="match status" value="1"/>
</dbReference>
<dbReference type="CDD" id="cd14008">
    <property type="entry name" value="STKc_LKB1_CaMKK"/>
    <property type="match status" value="1"/>
</dbReference>
<dbReference type="Pfam" id="PF00069">
    <property type="entry name" value="Pkinase"/>
    <property type="match status" value="1"/>
</dbReference>
<dbReference type="STRING" id="684364.F4P6V1"/>
<dbReference type="InterPro" id="IPR008271">
    <property type="entry name" value="Ser/Thr_kinase_AS"/>
</dbReference>
<dbReference type="GO" id="GO:0005524">
    <property type="term" value="F:ATP binding"/>
    <property type="evidence" value="ECO:0007669"/>
    <property type="project" value="UniProtKB-UniRule"/>
</dbReference>
<dbReference type="OrthoDB" id="68483at2759"/>
<keyword evidence="5 6" id="KW-0067">ATP-binding</keyword>
<dbReference type="PROSITE" id="PS00108">
    <property type="entry name" value="PROTEIN_KINASE_ST"/>
    <property type="match status" value="1"/>
</dbReference>
<dbReference type="HOGENOM" id="CLU_000288_63_0_1"/>
<evidence type="ECO:0000313" key="10">
    <source>
        <dbReference type="Proteomes" id="UP000007241"/>
    </source>
</evidence>
<keyword evidence="10" id="KW-1185">Reference proteome</keyword>
<dbReference type="PANTHER" id="PTHR43895:SF150">
    <property type="entry name" value="SERINE_THREONINE-PROTEIN KINASE STK11"/>
    <property type="match status" value="1"/>
</dbReference>
<dbReference type="InterPro" id="IPR000719">
    <property type="entry name" value="Prot_kinase_dom"/>
</dbReference>
<name>F4P6V1_BATDJ</name>
<dbReference type="GO" id="GO:0004674">
    <property type="term" value="F:protein serine/threonine kinase activity"/>
    <property type="evidence" value="ECO:0000318"/>
    <property type="project" value="GO_Central"/>
</dbReference>
<dbReference type="SUPFAM" id="SSF56112">
    <property type="entry name" value="Protein kinase-like (PK-like)"/>
    <property type="match status" value="1"/>
</dbReference>
<organism evidence="9 10">
    <name type="scientific">Batrachochytrium dendrobatidis (strain JAM81 / FGSC 10211)</name>
    <name type="common">Frog chytrid fungus</name>
    <dbReference type="NCBI Taxonomy" id="684364"/>
    <lineage>
        <taxon>Eukaryota</taxon>
        <taxon>Fungi</taxon>
        <taxon>Fungi incertae sedis</taxon>
        <taxon>Chytridiomycota</taxon>
        <taxon>Chytridiomycota incertae sedis</taxon>
        <taxon>Chytridiomycetes</taxon>
        <taxon>Rhizophydiales</taxon>
        <taxon>Rhizophydiales incertae sedis</taxon>
        <taxon>Batrachochytrium</taxon>
    </lineage>
</organism>
<dbReference type="GO" id="GO:0007165">
    <property type="term" value="P:signal transduction"/>
    <property type="evidence" value="ECO:0000318"/>
    <property type="project" value="GO_Central"/>
</dbReference>
<dbReference type="Gene3D" id="3.30.200.20">
    <property type="entry name" value="Phosphorylase Kinase, domain 1"/>
    <property type="match status" value="1"/>
</dbReference>
<dbReference type="InParanoid" id="F4P6V1"/>
<gene>
    <name evidence="9" type="ORF">BATDEDRAFT_90088</name>
</gene>
<dbReference type="Proteomes" id="UP000007241">
    <property type="component" value="Unassembled WGS sequence"/>
</dbReference>
<reference evidence="9 10" key="1">
    <citation type="submission" date="2009-12" db="EMBL/GenBank/DDBJ databases">
        <title>The draft genome of Batrachochytrium dendrobatidis.</title>
        <authorList>
            <consortium name="US DOE Joint Genome Institute (JGI-PGF)"/>
            <person name="Kuo A."/>
            <person name="Salamov A."/>
            <person name="Schmutz J."/>
            <person name="Lucas S."/>
            <person name="Pitluck S."/>
            <person name="Rosenblum E."/>
            <person name="Stajich J."/>
            <person name="Eisen M."/>
            <person name="Grigoriev I.V."/>
        </authorList>
    </citation>
    <scope>NUCLEOTIDE SEQUENCE [LARGE SCALE GENOMIC DNA]</scope>
    <source>
        <strain evidence="10">JAM81 / FGSC 10211</strain>
    </source>
</reference>
<keyword evidence="3 6" id="KW-0547">Nucleotide-binding</keyword>
<dbReference type="InterPro" id="IPR011009">
    <property type="entry name" value="Kinase-like_dom_sf"/>
</dbReference>
<dbReference type="Gene3D" id="1.10.510.10">
    <property type="entry name" value="Transferase(Phosphotransferase) domain 1"/>
    <property type="match status" value="1"/>
</dbReference>
<evidence type="ECO:0000313" key="9">
    <source>
        <dbReference type="EMBL" id="EGF79100.1"/>
    </source>
</evidence>
<comment type="similarity">
    <text evidence="7">Belongs to the protein kinase superfamily.</text>
</comment>
<keyword evidence="4" id="KW-0418">Kinase</keyword>
<proteinExistence type="inferred from homology"/>
<sequence>MPQDSIIVKETLDAKVTEETSGERHLNQYHIQRVLGSGSFGIVHLSLDADSNTLVAIKEFSKSKLRKQQALKNGLFIGACRGRGRGRGRGAGPANLAASGNNHAIVAKPVENPIDLVRGEIAILKKLRHRNIVKLYEVLDDPDQDSLFMVFELCEKGSLMDIGLDHPAPPLDIDLSRRYMQEMVLGIEYLHEHDIAHRDIKPDNMMISKDGTLKIVDFGVSEIFTKDTGTVVKSAGSPAFYSPEMCTARHGDLSVKPVDIWALGVTLYCMIFGVLPFSGTSLLDLYENIRVKELDKNPLTRITMDELRVHPWLSNHGKQPLITKEKNCAELVLAVTQTEVDAAVKPIHSLLTVLKAVTKLKGFGKSGAAIPHPPTGENHSK</sequence>
<dbReference type="AlphaFoldDB" id="F4P6V1"/>
<dbReference type="PANTHER" id="PTHR43895">
    <property type="entry name" value="CALCIUM/CALMODULIN-DEPENDENT PROTEIN KINASE KINASE-RELATED"/>
    <property type="match status" value="1"/>
</dbReference>
<evidence type="ECO:0000259" key="8">
    <source>
        <dbReference type="PROSITE" id="PS50011"/>
    </source>
</evidence>
<evidence type="ECO:0000256" key="5">
    <source>
        <dbReference type="ARBA" id="ARBA00022840"/>
    </source>
</evidence>
<dbReference type="InterPro" id="IPR017441">
    <property type="entry name" value="Protein_kinase_ATP_BS"/>
</dbReference>
<dbReference type="RefSeq" id="XP_006680574.1">
    <property type="nucleotide sequence ID" value="XM_006680511.1"/>
</dbReference>
<dbReference type="SMART" id="SM00220">
    <property type="entry name" value="S_TKc"/>
    <property type="match status" value="1"/>
</dbReference>
<protein>
    <recommendedName>
        <fullName evidence="8">Protein kinase domain-containing protein</fullName>
    </recommendedName>
</protein>
<keyword evidence="1 7" id="KW-0723">Serine/threonine-protein kinase</keyword>
<dbReference type="EMBL" id="GL882887">
    <property type="protein sequence ID" value="EGF79100.1"/>
    <property type="molecule type" value="Genomic_DNA"/>
</dbReference>
<dbReference type="GeneID" id="18243746"/>
<evidence type="ECO:0000256" key="3">
    <source>
        <dbReference type="ARBA" id="ARBA00022741"/>
    </source>
</evidence>
<dbReference type="FunCoup" id="F4P6V1">
    <property type="interactions" value="82"/>
</dbReference>
<dbReference type="PROSITE" id="PS50011">
    <property type="entry name" value="PROTEIN_KINASE_DOM"/>
    <property type="match status" value="1"/>
</dbReference>